<feature type="region of interest" description="Disordered" evidence="1">
    <location>
        <begin position="56"/>
        <end position="91"/>
    </location>
</feature>
<protein>
    <submittedName>
        <fullName evidence="2">HDC06343</fullName>
    </submittedName>
</protein>
<feature type="compositionally biased region" description="Low complexity" evidence="1">
    <location>
        <begin position="255"/>
        <end position="275"/>
    </location>
</feature>
<reference evidence="2" key="1">
    <citation type="journal article" date="2003" name="Genome Biol.">
        <title>An integrated gene annotation and transcriptional profiling approach towards the full gene content of the Drosophila genome.</title>
        <authorList>
            <person name="Hild M."/>
            <person name="Beckmann B."/>
            <person name="Haas S.A."/>
            <person name="Koch B."/>
            <person name="Solovyev V."/>
            <person name="Busold C."/>
            <person name="Fellenberg K."/>
            <person name="Boutros M."/>
            <person name="Vingron M."/>
            <person name="Sauer F."/>
            <person name="Hoheisel J.D."/>
            <person name="Paro R."/>
        </authorList>
    </citation>
    <scope>NUCLEOTIDE SEQUENCE</scope>
</reference>
<dbReference type="EMBL" id="BK003801">
    <property type="protein sequence ID" value="DAA02499.1"/>
    <property type="molecule type" value="Genomic_DNA"/>
</dbReference>
<sequence length="363" mass="39155">MHSTNNLIVNHTLATKLCDAGTLLRCGELCDLQAVVPTAVAIAKYFLHNRTARAAETDSHHQSMRPGPGPQQRVPGSISDKESQTAPPTWRCTARNRSTSNRARFGVELSDFLQCLGSEGFPGILALNYELRLGLGMEVAPSEYEFIIIKCPARGRMHFYLPTYLTRLLGAAFKALGSLGGYLMDSKMSGRQGQVTWARTRATCSFRIDEQLLLLPLPPLSGCFDSRLRERFSLWLFAFWPYARALKAETPQFGSQSPSSPAASRQLTVPPVRESVDRSSSSVGLRFVISVVHAAPTFSSPLTLTQALASAELGSDSGGSPLTSPSASPGYISSSSSGTTITTSEPPTATTHQSTRTADKGKN</sequence>
<gene>
    <name evidence="2" type="ORF">HDC06343</name>
</gene>
<proteinExistence type="predicted"/>
<feature type="region of interest" description="Disordered" evidence="1">
    <location>
        <begin position="313"/>
        <end position="363"/>
    </location>
</feature>
<evidence type="ECO:0000256" key="1">
    <source>
        <dbReference type="SAM" id="MobiDB-lite"/>
    </source>
</evidence>
<organism evidence="2">
    <name type="scientific">Drosophila melanogaster</name>
    <name type="common">Fruit fly</name>
    <dbReference type="NCBI Taxonomy" id="7227"/>
    <lineage>
        <taxon>Eukaryota</taxon>
        <taxon>Metazoa</taxon>
        <taxon>Ecdysozoa</taxon>
        <taxon>Arthropoda</taxon>
        <taxon>Hexapoda</taxon>
        <taxon>Insecta</taxon>
        <taxon>Pterygota</taxon>
        <taxon>Neoptera</taxon>
        <taxon>Endopterygota</taxon>
        <taxon>Diptera</taxon>
        <taxon>Brachycera</taxon>
        <taxon>Muscomorpha</taxon>
        <taxon>Ephydroidea</taxon>
        <taxon>Drosophilidae</taxon>
        <taxon>Drosophila</taxon>
        <taxon>Sophophora</taxon>
    </lineage>
</organism>
<feature type="compositionally biased region" description="Low complexity" evidence="1">
    <location>
        <begin position="323"/>
        <end position="351"/>
    </location>
</feature>
<accession>Q6IGG5</accession>
<dbReference type="AlphaFoldDB" id="Q6IGG5"/>
<evidence type="ECO:0000313" key="2">
    <source>
        <dbReference type="EMBL" id="DAA02499.1"/>
    </source>
</evidence>
<feature type="region of interest" description="Disordered" evidence="1">
    <location>
        <begin position="251"/>
        <end position="275"/>
    </location>
</feature>
<name>Q6IGG5_DROME</name>